<dbReference type="GO" id="GO:0016020">
    <property type="term" value="C:membrane"/>
    <property type="evidence" value="ECO:0007669"/>
    <property type="project" value="InterPro"/>
</dbReference>
<keyword evidence="3" id="KW-0812">Transmembrane</keyword>
<evidence type="ECO:0000256" key="1">
    <source>
        <dbReference type="ARBA" id="ARBA00007677"/>
    </source>
</evidence>
<accession>A0A0C9MPK3</accession>
<evidence type="ECO:0000313" key="5">
    <source>
        <dbReference type="Proteomes" id="UP000053815"/>
    </source>
</evidence>
<evidence type="ECO:0000256" key="2">
    <source>
        <dbReference type="ARBA" id="ARBA00022679"/>
    </source>
</evidence>
<dbReference type="PANTHER" id="PTHR31121:SF6">
    <property type="entry name" value="ALPHA-1,2 MANNOSYLTRANSFERASE KTR1"/>
    <property type="match status" value="1"/>
</dbReference>
<dbReference type="GO" id="GO:0000026">
    <property type="term" value="F:alpha-1,2-mannosyltransferase activity"/>
    <property type="evidence" value="ECO:0007669"/>
    <property type="project" value="TreeGrafter"/>
</dbReference>
<dbReference type="PANTHER" id="PTHR31121">
    <property type="entry name" value="ALPHA-1,2 MANNOSYLTRANSFERASE KTR1"/>
    <property type="match status" value="1"/>
</dbReference>
<reference evidence="4" key="1">
    <citation type="submission" date="2014-09" db="EMBL/GenBank/DDBJ databases">
        <title>Draft genome sequence of an oleaginous Mucoromycotina fungus Mucor ambiguus NBRC6742.</title>
        <authorList>
            <person name="Takeda I."/>
            <person name="Yamane N."/>
            <person name="Morita T."/>
            <person name="Tamano K."/>
            <person name="Machida M."/>
            <person name="Baker S."/>
            <person name="Koike H."/>
        </authorList>
    </citation>
    <scope>NUCLEOTIDE SEQUENCE</scope>
    <source>
        <strain evidence="4">NBRC 6742</strain>
    </source>
</reference>
<dbReference type="GO" id="GO:0006487">
    <property type="term" value="P:protein N-linked glycosylation"/>
    <property type="evidence" value="ECO:0007669"/>
    <property type="project" value="TreeGrafter"/>
</dbReference>
<organism evidence="4">
    <name type="scientific">Mucor ambiguus</name>
    <dbReference type="NCBI Taxonomy" id="91626"/>
    <lineage>
        <taxon>Eukaryota</taxon>
        <taxon>Fungi</taxon>
        <taxon>Fungi incertae sedis</taxon>
        <taxon>Mucoromycota</taxon>
        <taxon>Mucoromycotina</taxon>
        <taxon>Mucoromycetes</taxon>
        <taxon>Mucorales</taxon>
        <taxon>Mucorineae</taxon>
        <taxon>Mucoraceae</taxon>
        <taxon>Mucor</taxon>
    </lineage>
</organism>
<feature type="transmembrane region" description="Helical" evidence="3">
    <location>
        <begin position="53"/>
        <end position="71"/>
    </location>
</feature>
<keyword evidence="3" id="KW-1133">Transmembrane helix</keyword>
<keyword evidence="5" id="KW-1185">Reference proteome</keyword>
<dbReference type="GO" id="GO:0000032">
    <property type="term" value="P:cell wall mannoprotein biosynthetic process"/>
    <property type="evidence" value="ECO:0007669"/>
    <property type="project" value="TreeGrafter"/>
</dbReference>
<comment type="similarity">
    <text evidence="1">Belongs to the glycosyltransferase 15 family.</text>
</comment>
<keyword evidence="2 4" id="KW-0808">Transferase</keyword>
<keyword evidence="4" id="KW-0328">Glycosyltransferase</keyword>
<evidence type="ECO:0000313" key="4">
    <source>
        <dbReference type="EMBL" id="GAN09389.1"/>
    </source>
</evidence>
<dbReference type="InterPro" id="IPR002685">
    <property type="entry name" value="Glyco_trans_15"/>
</dbReference>
<dbReference type="Gene3D" id="3.90.550.10">
    <property type="entry name" value="Spore Coat Polysaccharide Biosynthesis Protein SpsA, Chain A"/>
    <property type="match status" value="1"/>
</dbReference>
<gene>
    <name evidence="4" type="ORF">MAM1_0264d08916</name>
</gene>
<evidence type="ECO:0000256" key="3">
    <source>
        <dbReference type="SAM" id="Phobius"/>
    </source>
</evidence>
<proteinExistence type="inferred from homology"/>
<name>A0A0C9MPK3_9FUNG</name>
<dbReference type="SUPFAM" id="SSF53448">
    <property type="entry name" value="Nucleotide-diphospho-sugar transferases"/>
    <property type="match status" value="1"/>
</dbReference>
<dbReference type="Proteomes" id="UP000053815">
    <property type="component" value="Unassembled WGS sequence"/>
</dbReference>
<dbReference type="OrthoDB" id="439943at2759"/>
<sequence>MAVNAGGSLLDAERSPTATPHRITIKTDQKRWWPKTIYHTYWSRMSFWIQRNIVWTVTGLAIVIIAGYLFLTPNQSSTSASTYNASAESILRGIKEKFNDPSFFNYAAHQEKLKPYGSDYIAPDTHINWNTVTNTTGKVKAAFVALVQEHDIYKLRTTMIELERTFNEHEGYPWVIISDKVFSKKFREWITNASKAPVYFGQAPAIEWQEPYWVDVKKAEKNMKQMVKDHNIESSESMSWRRMTRYNMGFIAHHPLLKDLEYYWKVQPGSRYTCNIPTDPFKKMKAKGLKLSFALTMVENHVNLDEFFDVVNNFIIDNKDMLQPTSKSIFKGLLHEASRNKPIDPSNPLGEYSGHFTNCMIYNNFAIFSLRYLRSKEYTKYFDELDASGGFFYHKWGDALPQTIAAGLLLKRSEIAYNDVPGYTFAAGSVCPQDINEYAELKCTCAQNDWQTHNMRHCSPTFLRAIDGTL</sequence>
<dbReference type="Pfam" id="PF01793">
    <property type="entry name" value="Glyco_transf_15"/>
    <property type="match status" value="1"/>
</dbReference>
<dbReference type="EMBL" id="DF836553">
    <property type="protein sequence ID" value="GAN09389.1"/>
    <property type="molecule type" value="Genomic_DNA"/>
</dbReference>
<dbReference type="AlphaFoldDB" id="A0A0C9MPK3"/>
<protein>
    <submittedName>
        <fullName evidence="4">Alpha-1,2-mannosyltransferase</fullName>
    </submittedName>
</protein>
<dbReference type="InterPro" id="IPR029044">
    <property type="entry name" value="Nucleotide-diphossugar_trans"/>
</dbReference>
<dbReference type="GO" id="GO:0005794">
    <property type="term" value="C:Golgi apparatus"/>
    <property type="evidence" value="ECO:0007669"/>
    <property type="project" value="TreeGrafter"/>
</dbReference>
<keyword evidence="3" id="KW-0472">Membrane</keyword>